<dbReference type="Proteomes" id="UP000186108">
    <property type="component" value="Chromosome"/>
</dbReference>
<evidence type="ECO:0008006" key="5">
    <source>
        <dbReference type="Google" id="ProtNLM"/>
    </source>
</evidence>
<evidence type="ECO:0000313" key="3">
    <source>
        <dbReference type="EMBL" id="ANS29901.1"/>
    </source>
</evidence>
<accession>A0A1B1KBD7</accession>
<proteinExistence type="predicted"/>
<feature type="domain" description="GmrSD restriction endonucleases N-terminal" evidence="1">
    <location>
        <begin position="8"/>
        <end position="215"/>
    </location>
</feature>
<sequence>MKGSIRRITELFDGNSKHLLIPVYQRNYDWKIKHCARLFDDLVDIVHQDRETHFFGAIVGNPETSFTYVVIDGQQRLTTTSLLMLALVHALDDGAVKSTDAKLASKIRESYLVLKDEHEAVKFKLKPVKNDNDAYSRLLRADTPIESSTITANYRYFRERIAGGELDGDQIWEAIFRLQVMALDLEKQDDPQRIFESINSTGLELSESDKIRNVVLMHQPSHEQEDLYENYWNRIEKAVEYRTDWFIRFYLVSKTGKTPRQDAVYEAFREYQKNASATTREILSEMRDYAEYSHKLNTASTGIAEADKRLRRFNMVKHDVTLPLTMPLLGEVKTGTVSAEDFTEVVGILDSYLFRRFVCGVPTNSLNSIFATLYSEIHRLRGEGDRFSDVLTYSLRRRATSSRFPTDDEFKESFATRNLYNIKGENRNYLFECLENNWSNDTHDIAGALEGQSISIEHIMPQTLSSAWRQDLGDDAEEIHATWRNRIGNLTVTGYNSSYSNSTFADKKKRDNGFDASPYRLNALLKNSDVWTVAQLEERTRALTADALAYWPLPSTDFEPYVPPLPSMPMGDDESFTNRTIVSFEFGDTRKTVTSWKDAFVEVIRTLVDERREEIFAYADDSNDLTVVEDSHEVSPRESLVVPGLTVVTATSTRAKLAVLRKLFDHLDVDTDDLLFTLRNTDAAESEGEVDDKGPFAELTKFLPEMGELASTAVTDEETRRLRDDFTTVFARFTIPNPQAALPGKSLPDLETAGFIENARADNVLAALSLMLQVEAMIPGQFHRLIVAGIIVRWLTVLTSNGAQ</sequence>
<organism evidence="3 4">
    <name type="scientific">Rhodococcus opacus</name>
    <name type="common">Nocardia opaca</name>
    <dbReference type="NCBI Taxonomy" id="37919"/>
    <lineage>
        <taxon>Bacteria</taxon>
        <taxon>Bacillati</taxon>
        <taxon>Actinomycetota</taxon>
        <taxon>Actinomycetes</taxon>
        <taxon>Mycobacteriales</taxon>
        <taxon>Nocardiaceae</taxon>
        <taxon>Rhodococcus</taxon>
    </lineage>
</organism>
<evidence type="ECO:0000313" key="4">
    <source>
        <dbReference type="Proteomes" id="UP000186108"/>
    </source>
</evidence>
<evidence type="ECO:0000259" key="2">
    <source>
        <dbReference type="Pfam" id="PF07510"/>
    </source>
</evidence>
<dbReference type="AlphaFoldDB" id="A0A1B1KBD7"/>
<dbReference type="InterPro" id="IPR011089">
    <property type="entry name" value="GmrSD_C"/>
</dbReference>
<dbReference type="PATRIC" id="fig|37919.13.peg.5505"/>
<dbReference type="Pfam" id="PF07510">
    <property type="entry name" value="GmrSD_C"/>
    <property type="match status" value="1"/>
</dbReference>
<reference evidence="3 4" key="1">
    <citation type="submission" date="2014-07" db="EMBL/GenBank/DDBJ databases">
        <authorList>
            <person name="Zhang J.E."/>
            <person name="Yang H."/>
            <person name="Guo J."/>
            <person name="Deng Z."/>
            <person name="Luo H."/>
            <person name="Luo M."/>
            <person name="Zhao B."/>
        </authorList>
    </citation>
    <scope>NUCLEOTIDE SEQUENCE [LARGE SCALE GENOMIC DNA]</scope>
    <source>
        <strain evidence="3 4">1CP</strain>
    </source>
</reference>
<gene>
    <name evidence="3" type="ORF">R1CP_26265</name>
</gene>
<feature type="domain" description="GmrSD restriction endonucleases C-terminal" evidence="2">
    <location>
        <begin position="405"/>
        <end position="544"/>
    </location>
</feature>
<dbReference type="PANTHER" id="PTHR35149">
    <property type="entry name" value="SLL5132 PROTEIN"/>
    <property type="match status" value="1"/>
</dbReference>
<name>A0A1B1KBD7_RHOOP</name>
<evidence type="ECO:0000259" key="1">
    <source>
        <dbReference type="Pfam" id="PF03235"/>
    </source>
</evidence>
<dbReference type="RefSeq" id="WP_065491891.1">
    <property type="nucleotide sequence ID" value="NZ_CP009111.1"/>
</dbReference>
<dbReference type="EMBL" id="CP009111">
    <property type="protein sequence ID" value="ANS29901.1"/>
    <property type="molecule type" value="Genomic_DNA"/>
</dbReference>
<dbReference type="Pfam" id="PF03235">
    <property type="entry name" value="GmrSD_N"/>
    <property type="match status" value="1"/>
</dbReference>
<dbReference type="PANTHER" id="PTHR35149:SF2">
    <property type="entry name" value="DUF262 DOMAIN-CONTAINING PROTEIN"/>
    <property type="match status" value="1"/>
</dbReference>
<dbReference type="InterPro" id="IPR004919">
    <property type="entry name" value="GmrSD_N"/>
</dbReference>
<protein>
    <recommendedName>
        <fullName evidence="5">DUF262 domain-containing protein</fullName>
    </recommendedName>
</protein>